<dbReference type="InterPro" id="IPR012368">
    <property type="entry name" value="OxRdtase_Mopterin-bd_su_IorB"/>
</dbReference>
<dbReference type="InterPro" id="IPR052516">
    <property type="entry name" value="N-heterocyclic_Hydroxylase"/>
</dbReference>
<dbReference type="AlphaFoldDB" id="A0A7G9RU04"/>
<dbReference type="InterPro" id="IPR006311">
    <property type="entry name" value="TAT_signal"/>
</dbReference>
<sequence length="758" mass="80053">MHFTQDSHGSLQDLPQGLRTFVADAGDTAAGGALERRAFLKLATASGFALGAFPAAVLAQAKGETPVAVSALKPTEQPAAFVKVARDGTVTVTINRLDFGQGVQTGLPMVLAEELDADWSKVRSIHGNADPAYVDPVMGFHLTGGSTSIKNSYMQYRELGARTRAMLVSAAARRWGVDAGSLRTQAGQVIGPRGKKLGYGELAEAAMKLPVPQAVELKNPKDFRIIGHATGRIDARAKSSGGQSYGIDTRLPGMLTAVVAHPPVFGSKITSVDDAAAKAVKGVRAVLRVPGVLGGEVVAVLADGYWAAKQGRDALKVQWDSAGVGKVDTVQQLAQYRELARKPGAIKYEADVGGLAGAARRISAEYVFPYLAHTPMEPLNCTVRVTGTGAAAKVDLWVGTQAPGWEVAAAARVFGVQPQQVRVNVQMAGGGFGRRATPSSDYVVEACHITKAARAAGVDAPVRLIWSREDDVKGGYYRPMHVHRAEIGLDAEGKVVAWDHVIVGQSLAKGTAFEGFMVKNGVDGTAVEGMKEPYDLPMRLSVHHPELNAPVLWWRSVGSTHTAYVMETLIDEIAAAAGQDPVEYRLRQFGDKHPRHKAALELAVNRSGYGKTALAEGRAWGVAVHESFNSVVAYVVEASVKDGTPRLHKVTAGVHCNLAVNPRGVEAQVQGGALMGLGMCLPGAAITFKDGQVEQSNFSDYIVARLTDMPDIAVHIVPSADAPTGMGEPGVPALAPAFANAVAKLTGNRPRELPFKLA</sequence>
<dbReference type="SMART" id="SM01008">
    <property type="entry name" value="Ald_Xan_dh_C"/>
    <property type="match status" value="1"/>
</dbReference>
<dbReference type="InterPro" id="IPR008274">
    <property type="entry name" value="AldOxase/xan_DH_MoCoBD1"/>
</dbReference>
<reference evidence="2 3" key="1">
    <citation type="submission" date="2020-08" db="EMBL/GenBank/DDBJ databases">
        <title>Genome sequence of Diaphorobacter ruginosibacter DSM 27467T.</title>
        <authorList>
            <person name="Hyun D.-W."/>
            <person name="Bae J.-W."/>
        </authorList>
    </citation>
    <scope>NUCLEOTIDE SEQUENCE [LARGE SCALE GENOMIC DNA]</scope>
    <source>
        <strain evidence="2 3">DSM 27467</strain>
    </source>
</reference>
<gene>
    <name evidence="2" type="ORF">H9K76_09955</name>
</gene>
<evidence type="ECO:0000259" key="1">
    <source>
        <dbReference type="SMART" id="SM01008"/>
    </source>
</evidence>
<protein>
    <submittedName>
        <fullName evidence="2">Xanthine dehydrogenase family protein molybdopterin-binding subunit</fullName>
    </submittedName>
</protein>
<dbReference type="Pfam" id="PF20256">
    <property type="entry name" value="MoCoBD_2"/>
    <property type="match status" value="2"/>
</dbReference>
<dbReference type="InterPro" id="IPR037165">
    <property type="entry name" value="AldOxase/xan_DH_Mopterin-bd_sf"/>
</dbReference>
<dbReference type="GO" id="GO:0016491">
    <property type="term" value="F:oxidoreductase activity"/>
    <property type="evidence" value="ECO:0007669"/>
    <property type="project" value="InterPro"/>
</dbReference>
<name>A0A7G9RU04_9BURK</name>
<dbReference type="PANTHER" id="PTHR47495:SF2">
    <property type="entry name" value="ALDEHYDE DEHYDROGENASE"/>
    <property type="match status" value="1"/>
</dbReference>
<dbReference type="KEGG" id="drg:H9K76_09955"/>
<evidence type="ECO:0000313" key="3">
    <source>
        <dbReference type="Proteomes" id="UP000515811"/>
    </source>
</evidence>
<organism evidence="2 3">
    <name type="scientific">Diaphorobacter ruginosibacter</name>
    <dbReference type="NCBI Taxonomy" id="1715720"/>
    <lineage>
        <taxon>Bacteria</taxon>
        <taxon>Pseudomonadati</taxon>
        <taxon>Pseudomonadota</taxon>
        <taxon>Betaproteobacteria</taxon>
        <taxon>Burkholderiales</taxon>
        <taxon>Comamonadaceae</taxon>
        <taxon>Diaphorobacter</taxon>
    </lineage>
</organism>
<dbReference type="PANTHER" id="PTHR47495">
    <property type="entry name" value="ALDEHYDE DEHYDROGENASE"/>
    <property type="match status" value="1"/>
</dbReference>
<dbReference type="PIRSF" id="PIRSF036389">
    <property type="entry name" value="IOR_B"/>
    <property type="match status" value="1"/>
</dbReference>
<dbReference type="EMBL" id="CP060714">
    <property type="protein sequence ID" value="QNN59079.1"/>
    <property type="molecule type" value="Genomic_DNA"/>
</dbReference>
<dbReference type="RefSeq" id="WP_187599981.1">
    <property type="nucleotide sequence ID" value="NZ_CP060714.1"/>
</dbReference>
<dbReference type="PROSITE" id="PS51318">
    <property type="entry name" value="TAT"/>
    <property type="match status" value="1"/>
</dbReference>
<feature type="domain" description="Aldehyde oxidase/xanthine dehydrogenase a/b hammerhead" evidence="1">
    <location>
        <begin position="240"/>
        <end position="323"/>
    </location>
</feature>
<dbReference type="Pfam" id="PF02738">
    <property type="entry name" value="MoCoBD_1"/>
    <property type="match status" value="1"/>
</dbReference>
<proteinExistence type="predicted"/>
<keyword evidence="3" id="KW-1185">Reference proteome</keyword>
<dbReference type="Gene3D" id="3.30.365.10">
    <property type="entry name" value="Aldehyde oxidase/xanthine dehydrogenase, molybdopterin binding domain"/>
    <property type="match status" value="4"/>
</dbReference>
<dbReference type="InterPro" id="IPR046867">
    <property type="entry name" value="AldOxase/xan_DH_MoCoBD2"/>
</dbReference>
<dbReference type="Gene3D" id="3.90.1170.50">
    <property type="entry name" value="Aldehyde oxidase/xanthine dehydrogenase, a/b hammerhead"/>
    <property type="match status" value="1"/>
</dbReference>
<evidence type="ECO:0000313" key="2">
    <source>
        <dbReference type="EMBL" id="QNN59079.1"/>
    </source>
</evidence>
<accession>A0A7G9RU04</accession>
<dbReference type="SUPFAM" id="SSF56003">
    <property type="entry name" value="Molybdenum cofactor-binding domain"/>
    <property type="match status" value="2"/>
</dbReference>
<dbReference type="InterPro" id="IPR000674">
    <property type="entry name" value="Ald_Oxase/Xan_DH_a/b"/>
</dbReference>
<dbReference type="Proteomes" id="UP000515811">
    <property type="component" value="Chromosome"/>
</dbReference>